<feature type="non-terminal residue" evidence="3">
    <location>
        <position position="157"/>
    </location>
</feature>
<dbReference type="InterPro" id="IPR001806">
    <property type="entry name" value="Small_GTPase"/>
</dbReference>
<dbReference type="PRINTS" id="PR00449">
    <property type="entry name" value="RASTRNSFRMNG"/>
</dbReference>
<gene>
    <name evidence="3" type="ORF">OFUS_LOCUS16995</name>
</gene>
<name>A0A8J1U244_OWEFU</name>
<dbReference type="GO" id="GO:0005525">
    <property type="term" value="F:GTP binding"/>
    <property type="evidence" value="ECO:0007669"/>
    <property type="project" value="UniProtKB-KW"/>
</dbReference>
<reference evidence="3" key="1">
    <citation type="submission" date="2022-03" db="EMBL/GenBank/DDBJ databases">
        <authorList>
            <person name="Martin C."/>
        </authorList>
    </citation>
    <scope>NUCLEOTIDE SEQUENCE</scope>
</reference>
<dbReference type="PROSITE" id="PS51421">
    <property type="entry name" value="RAS"/>
    <property type="match status" value="1"/>
</dbReference>
<organism evidence="3 4">
    <name type="scientific">Owenia fusiformis</name>
    <name type="common">Polychaete worm</name>
    <dbReference type="NCBI Taxonomy" id="6347"/>
    <lineage>
        <taxon>Eukaryota</taxon>
        <taxon>Metazoa</taxon>
        <taxon>Spiralia</taxon>
        <taxon>Lophotrochozoa</taxon>
        <taxon>Annelida</taxon>
        <taxon>Polychaeta</taxon>
        <taxon>Sedentaria</taxon>
        <taxon>Canalipalpata</taxon>
        <taxon>Sabellida</taxon>
        <taxon>Oweniida</taxon>
        <taxon>Oweniidae</taxon>
        <taxon>Owenia</taxon>
    </lineage>
</organism>
<dbReference type="EMBL" id="CAIIXF020000008">
    <property type="protein sequence ID" value="CAH1791966.1"/>
    <property type="molecule type" value="Genomic_DNA"/>
</dbReference>
<evidence type="ECO:0000256" key="2">
    <source>
        <dbReference type="ARBA" id="ARBA00023134"/>
    </source>
</evidence>
<dbReference type="AlphaFoldDB" id="A0A8J1U244"/>
<dbReference type="GO" id="GO:0007165">
    <property type="term" value="P:signal transduction"/>
    <property type="evidence" value="ECO:0007669"/>
    <property type="project" value="InterPro"/>
</dbReference>
<dbReference type="InterPro" id="IPR027417">
    <property type="entry name" value="P-loop_NTPase"/>
</dbReference>
<dbReference type="PROSITE" id="PS51419">
    <property type="entry name" value="RAB"/>
    <property type="match status" value="1"/>
</dbReference>
<dbReference type="GO" id="GO:0003924">
    <property type="term" value="F:GTPase activity"/>
    <property type="evidence" value="ECO:0007669"/>
    <property type="project" value="InterPro"/>
</dbReference>
<dbReference type="Pfam" id="PF00071">
    <property type="entry name" value="Ras"/>
    <property type="match status" value="1"/>
</dbReference>
<dbReference type="InterPro" id="IPR020849">
    <property type="entry name" value="Small_GTPase_Ras-type"/>
</dbReference>
<keyword evidence="1" id="KW-0547">Nucleotide-binding</keyword>
<dbReference type="OrthoDB" id="265044at2759"/>
<accession>A0A8J1U244</accession>
<dbReference type="Proteomes" id="UP000749559">
    <property type="component" value="Unassembled WGS sequence"/>
</dbReference>
<comment type="caution">
    <text evidence="3">The sequence shown here is derived from an EMBL/GenBank/DDBJ whole genome shotgun (WGS) entry which is preliminary data.</text>
</comment>
<evidence type="ECO:0000256" key="1">
    <source>
        <dbReference type="ARBA" id="ARBA00022741"/>
    </source>
</evidence>
<dbReference type="SMART" id="SM00173">
    <property type="entry name" value="RAS"/>
    <property type="match status" value="1"/>
</dbReference>
<keyword evidence="2" id="KW-0342">GTP-binding</keyword>
<proteinExistence type="predicted"/>
<evidence type="ECO:0000313" key="4">
    <source>
        <dbReference type="Proteomes" id="UP000749559"/>
    </source>
</evidence>
<dbReference type="GO" id="GO:0016020">
    <property type="term" value="C:membrane"/>
    <property type="evidence" value="ECO:0007669"/>
    <property type="project" value="InterPro"/>
</dbReference>
<dbReference type="Gene3D" id="3.40.50.300">
    <property type="entry name" value="P-loop containing nucleotide triphosphate hydrolases"/>
    <property type="match status" value="1"/>
</dbReference>
<dbReference type="SUPFAM" id="SSF52540">
    <property type="entry name" value="P-loop containing nucleoside triphosphate hydrolases"/>
    <property type="match status" value="1"/>
</dbReference>
<evidence type="ECO:0000313" key="3">
    <source>
        <dbReference type="EMBL" id="CAH1791966.1"/>
    </source>
</evidence>
<protein>
    <submittedName>
        <fullName evidence="3">Uncharacterized protein</fullName>
    </submittedName>
</protein>
<dbReference type="SMART" id="SM00175">
    <property type="entry name" value="RAB"/>
    <property type="match status" value="1"/>
</dbReference>
<sequence>RHLVQLPGGKSKSIEILDTAGSFSFPAMREVYIRSSDSFLIVIALDDKDSLEYAINMKKEIVAIKGDSIPMLLVGNKDDAAKREISPELAAATAKEHFGSAYIETSAKTGRNCQQMLVRICTGDLKQNAMMEVVKKQGSLKKITRKSSKKTFRIYTK</sequence>
<keyword evidence="4" id="KW-1185">Reference proteome</keyword>
<dbReference type="PANTHER" id="PTHR24070">
    <property type="entry name" value="RAS, DI-RAS, AND RHEB FAMILY MEMBERS OF SMALL GTPASE SUPERFAMILY"/>
    <property type="match status" value="1"/>
</dbReference>